<dbReference type="AlphaFoldDB" id="A0A4V2XW88"/>
<dbReference type="OrthoDB" id="5242140at2"/>
<organism evidence="4 5">
    <name type="scientific">Jiangella ureilytica</name>
    <dbReference type="NCBI Taxonomy" id="2530374"/>
    <lineage>
        <taxon>Bacteria</taxon>
        <taxon>Bacillati</taxon>
        <taxon>Actinomycetota</taxon>
        <taxon>Actinomycetes</taxon>
        <taxon>Jiangellales</taxon>
        <taxon>Jiangellaceae</taxon>
        <taxon>Jiangella</taxon>
    </lineage>
</organism>
<evidence type="ECO:0000313" key="4">
    <source>
        <dbReference type="EMBL" id="TDC48325.1"/>
    </source>
</evidence>
<feature type="transmembrane region" description="Helical" evidence="2">
    <location>
        <begin position="178"/>
        <end position="197"/>
    </location>
</feature>
<evidence type="ECO:0000313" key="5">
    <source>
        <dbReference type="Proteomes" id="UP000295621"/>
    </source>
</evidence>
<keyword evidence="2" id="KW-0472">Membrane</keyword>
<dbReference type="CDD" id="cd06257">
    <property type="entry name" value="DnaJ"/>
    <property type="match status" value="1"/>
</dbReference>
<dbReference type="PANTHER" id="PTHR44240:SF10">
    <property type="entry name" value="J DOMAIN-CONTAINING PROTEIN"/>
    <property type="match status" value="1"/>
</dbReference>
<feature type="region of interest" description="Disordered" evidence="1">
    <location>
        <begin position="63"/>
        <end position="85"/>
    </location>
</feature>
<feature type="transmembrane region" description="Helical" evidence="2">
    <location>
        <begin position="139"/>
        <end position="158"/>
    </location>
</feature>
<dbReference type="Proteomes" id="UP000295621">
    <property type="component" value="Unassembled WGS sequence"/>
</dbReference>
<gene>
    <name evidence="4" type="ORF">E1212_21675</name>
</gene>
<dbReference type="SUPFAM" id="SSF46565">
    <property type="entry name" value="Chaperone J-domain"/>
    <property type="match status" value="1"/>
</dbReference>
<dbReference type="Gene3D" id="1.10.287.110">
    <property type="entry name" value="DnaJ domain"/>
    <property type="match status" value="1"/>
</dbReference>
<feature type="compositionally biased region" description="Polar residues" evidence="1">
    <location>
        <begin position="68"/>
        <end position="83"/>
    </location>
</feature>
<accession>A0A4V2XW88</accession>
<feature type="region of interest" description="Disordered" evidence="1">
    <location>
        <begin position="98"/>
        <end position="117"/>
    </location>
</feature>
<dbReference type="EMBL" id="SMKL01000058">
    <property type="protein sequence ID" value="TDC48325.1"/>
    <property type="molecule type" value="Genomic_DNA"/>
</dbReference>
<keyword evidence="2" id="KW-1133">Transmembrane helix</keyword>
<feature type="domain" description="J" evidence="3">
    <location>
        <begin position="5"/>
        <end position="66"/>
    </location>
</feature>
<dbReference type="InterPro" id="IPR052276">
    <property type="entry name" value="Diphthamide-biosynth_chaperone"/>
</dbReference>
<dbReference type="InterPro" id="IPR036869">
    <property type="entry name" value="J_dom_sf"/>
</dbReference>
<comment type="caution">
    <text evidence="4">The sequence shown here is derived from an EMBL/GenBank/DDBJ whole genome shotgun (WGS) entry which is preliminary data.</text>
</comment>
<dbReference type="PANTHER" id="PTHR44240">
    <property type="entry name" value="DNAJ DOMAIN (PROKARYOTIC HEAT SHOCK PROTEIN)-RELATED"/>
    <property type="match status" value="1"/>
</dbReference>
<evidence type="ECO:0000256" key="2">
    <source>
        <dbReference type="SAM" id="Phobius"/>
    </source>
</evidence>
<feature type="transmembrane region" description="Helical" evidence="2">
    <location>
        <begin position="204"/>
        <end position="224"/>
    </location>
</feature>
<reference evidence="4 5" key="1">
    <citation type="submission" date="2019-02" db="EMBL/GenBank/DDBJ databases">
        <title>Draft genome sequences of novel Actinobacteria.</title>
        <authorList>
            <person name="Sahin N."/>
            <person name="Ay H."/>
            <person name="Saygin H."/>
        </authorList>
    </citation>
    <scope>NUCLEOTIDE SEQUENCE [LARGE SCALE GENOMIC DNA]</scope>
    <source>
        <strain evidence="4 5">KC603</strain>
    </source>
</reference>
<proteinExistence type="predicted"/>
<feature type="transmembrane region" description="Helical" evidence="2">
    <location>
        <begin position="236"/>
        <end position="258"/>
    </location>
</feature>
<name>A0A4V2XW88_9ACTN</name>
<dbReference type="RefSeq" id="WP_131986309.1">
    <property type="nucleotide sequence ID" value="NZ_SMKL01000058.1"/>
</dbReference>
<dbReference type="InterPro" id="IPR001623">
    <property type="entry name" value="DnaJ_domain"/>
</dbReference>
<dbReference type="SMART" id="SM00271">
    <property type="entry name" value="DnaJ"/>
    <property type="match status" value="1"/>
</dbReference>
<dbReference type="PRINTS" id="PR00625">
    <property type="entry name" value="JDOMAIN"/>
</dbReference>
<sequence length="270" mass="29308">MAEIDYYDILDIRPTAGPEEIKAAYHRAARSAHPDAGGTAGMFRLVTEAYRTLSDPHLRAAYDARSGGDSTPASPAGFATTSAEPDWGEEVRWDAGVPMSHGPDLADETPTGPTEPEEFVDRQFGKLDRWMVSGAGPTVLRWATVIAVVIYAAITYVLVERPDLVRPDAAGDDAWGDLLANTSVLRFMLIAYAVLALGGYFGILWIPLAIVHAATFLCIVVWFVMYWGMASDTERAGFTVIAALWCMYSAVMAAVPLLREYRSDGDAQPA</sequence>
<dbReference type="PROSITE" id="PS50076">
    <property type="entry name" value="DNAJ_2"/>
    <property type="match status" value="1"/>
</dbReference>
<protein>
    <submittedName>
        <fullName evidence="4">J domain-containing protein</fullName>
    </submittedName>
</protein>
<evidence type="ECO:0000259" key="3">
    <source>
        <dbReference type="PROSITE" id="PS50076"/>
    </source>
</evidence>
<keyword evidence="5" id="KW-1185">Reference proteome</keyword>
<evidence type="ECO:0000256" key="1">
    <source>
        <dbReference type="SAM" id="MobiDB-lite"/>
    </source>
</evidence>
<keyword evidence="2" id="KW-0812">Transmembrane</keyword>
<dbReference type="Pfam" id="PF00226">
    <property type="entry name" value="DnaJ"/>
    <property type="match status" value="1"/>
</dbReference>